<dbReference type="PANTHER" id="PTHR43674">
    <property type="entry name" value="NITRILASE C965.09-RELATED"/>
    <property type="match status" value="1"/>
</dbReference>
<evidence type="ECO:0000313" key="3">
    <source>
        <dbReference type="EMBL" id="WRO21103.1"/>
    </source>
</evidence>
<gene>
    <name evidence="3" type="ORF">MFMK1_000897</name>
</gene>
<dbReference type="Proteomes" id="UP001329915">
    <property type="component" value="Chromosome"/>
</dbReference>
<dbReference type="PANTHER" id="PTHR43674:SF13">
    <property type="entry name" value="CN HYDROLASE DOMAIN-CONTAINING PROTEIN"/>
    <property type="match status" value="1"/>
</dbReference>
<keyword evidence="1" id="KW-0378">Hydrolase</keyword>
<evidence type="ECO:0000256" key="1">
    <source>
        <dbReference type="ARBA" id="ARBA00022801"/>
    </source>
</evidence>
<dbReference type="Pfam" id="PF00795">
    <property type="entry name" value="CN_hydrolase"/>
    <property type="match status" value="1"/>
</dbReference>
<dbReference type="AlphaFoldDB" id="A0AAU0UPI4"/>
<proteinExistence type="predicted"/>
<dbReference type="RefSeq" id="WP_366923960.1">
    <property type="nucleotide sequence ID" value="NZ_CP121694.1"/>
</dbReference>
<name>A0AAU0UPI4_9FIRM</name>
<dbReference type="KEGG" id="dbc:MFMK1_000897"/>
<evidence type="ECO:0000259" key="2">
    <source>
        <dbReference type="PROSITE" id="PS50263"/>
    </source>
</evidence>
<organism evidence="3 4">
    <name type="scientific">Metallumcola ferriviriculae</name>
    <dbReference type="NCBI Taxonomy" id="3039180"/>
    <lineage>
        <taxon>Bacteria</taxon>
        <taxon>Bacillati</taxon>
        <taxon>Bacillota</taxon>
        <taxon>Clostridia</taxon>
        <taxon>Neomoorellales</taxon>
        <taxon>Desulfitibacteraceae</taxon>
        <taxon>Metallumcola</taxon>
    </lineage>
</organism>
<evidence type="ECO:0000313" key="4">
    <source>
        <dbReference type="Proteomes" id="UP001329915"/>
    </source>
</evidence>
<keyword evidence="4" id="KW-1185">Reference proteome</keyword>
<dbReference type="InterPro" id="IPR036526">
    <property type="entry name" value="C-N_Hydrolase_sf"/>
</dbReference>
<accession>A0AAU0UPI4</accession>
<dbReference type="InterPro" id="IPR050345">
    <property type="entry name" value="Aliph_Amidase/BUP"/>
</dbReference>
<dbReference type="EMBL" id="CP121694">
    <property type="protein sequence ID" value="WRO21103.1"/>
    <property type="molecule type" value="Genomic_DNA"/>
</dbReference>
<feature type="domain" description="CN hydrolase" evidence="2">
    <location>
        <begin position="44"/>
        <end position="315"/>
    </location>
</feature>
<reference evidence="3 4" key="1">
    <citation type="submission" date="2023-04" db="EMBL/GenBank/DDBJ databases">
        <authorList>
            <person name="Hsu D."/>
        </authorList>
    </citation>
    <scope>NUCLEOTIDE SEQUENCE [LARGE SCALE GENOMIC DNA]</scope>
    <source>
        <strain evidence="3 4">MK1</strain>
    </source>
</reference>
<protein>
    <submittedName>
        <fullName evidence="3">Nitrilase</fullName>
    </submittedName>
</protein>
<dbReference type="InterPro" id="IPR003010">
    <property type="entry name" value="C-N_Hydrolase"/>
</dbReference>
<sequence>MGWKQLQEQALIKYLLWRSRPKRLRRFLAGKEYFPIPSTVGDTVKVAAVQQKLSLISDPLAYAGEMYARVRQAVDMGAQLVVFPEDNTTQLLGMLPGLSAADNVTEAVGELDPQLKVADIFNYLSPVTRQVYYNVFSYLAARFNIHLLGGSIIVCDRRGRTVNQASLFGPDGKILGTQMKLHLLPVEVEWGLSCGEELSVFDTAVGKLAFPICMDATYFETFRIAVSKGAELVIIPAANPDEYNPWKELRGVWPRVQESGVYGIRASMVGEVLGMRLTGRSAIFAPLEITPNQDGILAQAESFDQQEMVISELDYKKLRQYRRQFGFESYLNKELCKKYLPHLYGTSPG</sequence>
<dbReference type="PROSITE" id="PS50263">
    <property type="entry name" value="CN_HYDROLASE"/>
    <property type="match status" value="1"/>
</dbReference>
<dbReference type="SUPFAM" id="SSF56317">
    <property type="entry name" value="Carbon-nitrogen hydrolase"/>
    <property type="match status" value="1"/>
</dbReference>
<dbReference type="GO" id="GO:0016811">
    <property type="term" value="F:hydrolase activity, acting on carbon-nitrogen (but not peptide) bonds, in linear amides"/>
    <property type="evidence" value="ECO:0007669"/>
    <property type="project" value="TreeGrafter"/>
</dbReference>
<dbReference type="Gene3D" id="3.60.110.10">
    <property type="entry name" value="Carbon-nitrogen hydrolase"/>
    <property type="match status" value="1"/>
</dbReference>